<dbReference type="EMBL" id="OIVN01000459">
    <property type="protein sequence ID" value="SPC80617.1"/>
    <property type="molecule type" value="Genomic_DNA"/>
</dbReference>
<evidence type="ECO:0000313" key="1">
    <source>
        <dbReference type="EMBL" id="SPC80617.1"/>
    </source>
</evidence>
<proteinExistence type="predicted"/>
<accession>A0A2N9EP49</accession>
<sequence>MTPEKKVVIRKFDGDEIGDVGMEKVVAATSVAVIVGEPIKERLDMAEVVEAWCCHEIKEGWHLAARLCCAKGISGISVLQF</sequence>
<organism evidence="1">
    <name type="scientific">Fagus sylvatica</name>
    <name type="common">Beechnut</name>
    <dbReference type="NCBI Taxonomy" id="28930"/>
    <lineage>
        <taxon>Eukaryota</taxon>
        <taxon>Viridiplantae</taxon>
        <taxon>Streptophyta</taxon>
        <taxon>Embryophyta</taxon>
        <taxon>Tracheophyta</taxon>
        <taxon>Spermatophyta</taxon>
        <taxon>Magnoliopsida</taxon>
        <taxon>eudicotyledons</taxon>
        <taxon>Gunneridae</taxon>
        <taxon>Pentapetalae</taxon>
        <taxon>rosids</taxon>
        <taxon>fabids</taxon>
        <taxon>Fagales</taxon>
        <taxon>Fagaceae</taxon>
        <taxon>Fagus</taxon>
    </lineage>
</organism>
<gene>
    <name evidence="1" type="ORF">FSB_LOCUS8499</name>
</gene>
<dbReference type="AlphaFoldDB" id="A0A2N9EP49"/>
<reference evidence="1" key="1">
    <citation type="submission" date="2018-02" db="EMBL/GenBank/DDBJ databases">
        <authorList>
            <person name="Cohen D.B."/>
            <person name="Kent A.D."/>
        </authorList>
    </citation>
    <scope>NUCLEOTIDE SEQUENCE</scope>
</reference>
<protein>
    <submittedName>
        <fullName evidence="1">Uncharacterized protein</fullName>
    </submittedName>
</protein>
<name>A0A2N9EP49_FAGSY</name>